<keyword evidence="8 9" id="KW-0456">Lyase</keyword>
<dbReference type="RefSeq" id="WP_006293610.1">
    <property type="nucleotide sequence ID" value="NZ_GG770226.1"/>
</dbReference>
<keyword evidence="6 9" id="KW-0822">Tryptophan biosynthesis</keyword>
<dbReference type="CDD" id="cd00331">
    <property type="entry name" value="IGPS"/>
    <property type="match status" value="1"/>
</dbReference>
<dbReference type="PROSITE" id="PS00614">
    <property type="entry name" value="IGPS"/>
    <property type="match status" value="1"/>
</dbReference>
<evidence type="ECO:0000256" key="7">
    <source>
        <dbReference type="ARBA" id="ARBA00023141"/>
    </source>
</evidence>
<dbReference type="EC" id="4.1.1.48" evidence="9"/>
<organism evidence="11 12">
    <name type="scientific">Scardovia inopinata F0304</name>
    <dbReference type="NCBI Taxonomy" id="641146"/>
    <lineage>
        <taxon>Bacteria</taxon>
        <taxon>Bacillati</taxon>
        <taxon>Actinomycetota</taxon>
        <taxon>Actinomycetes</taxon>
        <taxon>Bifidobacteriales</taxon>
        <taxon>Bifidobacteriaceae</taxon>
        <taxon>Scardovia</taxon>
    </lineage>
</organism>
<dbReference type="UniPathway" id="UPA00035">
    <property type="reaction ID" value="UER00043"/>
</dbReference>
<dbReference type="NCBIfam" id="NF001377">
    <property type="entry name" value="PRK00278.2-4"/>
    <property type="match status" value="1"/>
</dbReference>
<dbReference type="InterPro" id="IPR045186">
    <property type="entry name" value="Indole-3-glycerol_P_synth"/>
</dbReference>
<dbReference type="EMBL" id="ADCX01000012">
    <property type="protein sequence ID" value="EFG26137.1"/>
    <property type="molecule type" value="Genomic_DNA"/>
</dbReference>
<keyword evidence="7 9" id="KW-0057">Aromatic amino acid biosynthesis</keyword>
<name>W5IH02_SCAIO</name>
<dbReference type="InterPro" id="IPR013785">
    <property type="entry name" value="Aldolase_TIM"/>
</dbReference>
<reference evidence="11 12" key="1">
    <citation type="submission" date="2012-01" db="EMBL/GenBank/DDBJ databases">
        <title>The Genome Sequence of Scardovia inopinata F0304.</title>
        <authorList>
            <consortium name="The Broad Institute Genome Sequencing Platform"/>
            <person name="Ward D."/>
            <person name="Earl A."/>
            <person name="Feldgarden M."/>
            <person name="Gevers D."/>
            <person name="Young S."/>
            <person name="Zeng Q."/>
            <person name="Koehrsen M."/>
            <person name="Alvarado L."/>
            <person name="Berlin A.M."/>
            <person name="Borenstein D."/>
            <person name="Chapman S.B."/>
            <person name="Chen Z."/>
            <person name="Engels R."/>
            <person name="Freedman E."/>
            <person name="Gellesch M."/>
            <person name="Goldberg J."/>
            <person name="Griggs A."/>
            <person name="Gujja S."/>
            <person name="Heilman E.R."/>
            <person name="Heiman D.I."/>
            <person name="Hepburn T.A."/>
            <person name="Howarth C."/>
            <person name="Jen D."/>
            <person name="Larson L."/>
            <person name="Mehta T."/>
            <person name="Park D."/>
            <person name="Pearson M."/>
            <person name="Richards J."/>
            <person name="Roberts A."/>
            <person name="Saif S."/>
            <person name="Shea T.D."/>
            <person name="Shenoy N."/>
            <person name="Sisk P."/>
            <person name="Stolte C."/>
            <person name="Sykes S.N."/>
            <person name="Walk T."/>
            <person name="White J."/>
            <person name="Yandava C."/>
            <person name="Izard J."/>
            <person name="Baranova O.V."/>
            <person name="Blanton J.M."/>
            <person name="Tanner A.C."/>
            <person name="Dewhirst F."/>
            <person name="Haas B."/>
            <person name="Nusbaum C."/>
            <person name="Birren B."/>
        </authorList>
    </citation>
    <scope>NUCLEOTIDE SEQUENCE [LARGE SCALE GENOMIC DNA]</scope>
    <source>
        <strain evidence="11 12">F0304</strain>
    </source>
</reference>
<dbReference type="PANTHER" id="PTHR22854:SF2">
    <property type="entry name" value="INDOLE-3-GLYCEROL-PHOSPHATE SYNTHASE"/>
    <property type="match status" value="1"/>
</dbReference>
<gene>
    <name evidence="9" type="primary">trpC</name>
    <name evidence="11" type="ORF">HMPREF9020_01217</name>
</gene>
<evidence type="ECO:0000256" key="4">
    <source>
        <dbReference type="ARBA" id="ARBA00022605"/>
    </source>
</evidence>
<keyword evidence="5 9" id="KW-0210">Decarboxylase</keyword>
<accession>W5IH02</accession>
<evidence type="ECO:0000256" key="3">
    <source>
        <dbReference type="ARBA" id="ARBA00008737"/>
    </source>
</evidence>
<dbReference type="AlphaFoldDB" id="W5IH02"/>
<sequence length="284" mass="30904">MTILDDLADYARLRSLHDQETIPYSQMRQTAEALADGAGSGHFAFEDALRGPGIHFICECKKASPSKGLISPDFPYKQIARDYEEAGADAISCLTEPRWFQGKDSYVTDISQTVSIPILRKDFTVDDYMIYQAKVIGASAVLLICSLLDGRTLTAYRQLAESLGMSALIEAHDADEVKQAVACGGRIIGVNNRDLRTFTVDIANSVRYRDLVPANAVYVSESGIHTADDIRAVYSAGVNAVLIGESLMRSANKKGMIAGLRQACEPVADDATRLSRSTVEVEND</sequence>
<evidence type="ECO:0000256" key="5">
    <source>
        <dbReference type="ARBA" id="ARBA00022793"/>
    </source>
</evidence>
<comment type="pathway">
    <text evidence="2 9">Amino-acid biosynthesis; L-tryptophan biosynthesis; L-tryptophan from chorismate: step 4/5.</text>
</comment>
<protein>
    <recommendedName>
        <fullName evidence="9">Indole-3-glycerol phosphate synthase</fullName>
        <shortName evidence="9">IGPS</shortName>
        <ecNumber evidence="9">4.1.1.48</ecNumber>
    </recommendedName>
</protein>
<dbReference type="HOGENOM" id="CLU_034247_2_0_11"/>
<dbReference type="GO" id="GO:0000162">
    <property type="term" value="P:L-tryptophan biosynthetic process"/>
    <property type="evidence" value="ECO:0007669"/>
    <property type="project" value="UniProtKB-UniRule"/>
</dbReference>
<evidence type="ECO:0000259" key="10">
    <source>
        <dbReference type="Pfam" id="PF00218"/>
    </source>
</evidence>
<keyword evidence="4 9" id="KW-0028">Amino-acid biosynthesis</keyword>
<dbReference type="InterPro" id="IPR013798">
    <property type="entry name" value="Indole-3-glycerol_P_synth_dom"/>
</dbReference>
<dbReference type="HAMAP" id="MF_00134_B">
    <property type="entry name" value="IGPS_B"/>
    <property type="match status" value="1"/>
</dbReference>
<comment type="caution">
    <text evidence="11">The sequence shown here is derived from an EMBL/GenBank/DDBJ whole genome shotgun (WGS) entry which is preliminary data.</text>
</comment>
<dbReference type="Gene3D" id="3.20.20.70">
    <property type="entry name" value="Aldolase class I"/>
    <property type="match status" value="1"/>
</dbReference>
<evidence type="ECO:0000256" key="2">
    <source>
        <dbReference type="ARBA" id="ARBA00004696"/>
    </source>
</evidence>
<dbReference type="Pfam" id="PF00218">
    <property type="entry name" value="IGPS"/>
    <property type="match status" value="1"/>
</dbReference>
<evidence type="ECO:0000313" key="12">
    <source>
        <dbReference type="Proteomes" id="UP000005777"/>
    </source>
</evidence>
<comment type="catalytic activity">
    <reaction evidence="1 9">
        <text>1-(2-carboxyphenylamino)-1-deoxy-D-ribulose 5-phosphate + H(+) = (1S,2R)-1-C-(indol-3-yl)glycerol 3-phosphate + CO2 + H2O</text>
        <dbReference type="Rhea" id="RHEA:23476"/>
        <dbReference type="ChEBI" id="CHEBI:15377"/>
        <dbReference type="ChEBI" id="CHEBI:15378"/>
        <dbReference type="ChEBI" id="CHEBI:16526"/>
        <dbReference type="ChEBI" id="CHEBI:58613"/>
        <dbReference type="ChEBI" id="CHEBI:58866"/>
        <dbReference type="EC" id="4.1.1.48"/>
    </reaction>
</comment>
<dbReference type="InterPro" id="IPR001468">
    <property type="entry name" value="Indole-3-GlycerolPSynthase_CS"/>
</dbReference>
<dbReference type="SUPFAM" id="SSF51366">
    <property type="entry name" value="Ribulose-phoshate binding barrel"/>
    <property type="match status" value="1"/>
</dbReference>
<dbReference type="FunFam" id="3.20.20.70:FF:000024">
    <property type="entry name" value="Indole-3-glycerol phosphate synthase"/>
    <property type="match status" value="1"/>
</dbReference>
<dbReference type="GO" id="GO:0004640">
    <property type="term" value="F:phosphoribosylanthranilate isomerase activity"/>
    <property type="evidence" value="ECO:0007669"/>
    <property type="project" value="TreeGrafter"/>
</dbReference>
<evidence type="ECO:0000313" key="11">
    <source>
        <dbReference type="EMBL" id="EFG26137.1"/>
    </source>
</evidence>
<feature type="domain" description="Indole-3-glycerol phosphate synthase" evidence="10">
    <location>
        <begin position="41"/>
        <end position="257"/>
    </location>
</feature>
<dbReference type="Proteomes" id="UP000005777">
    <property type="component" value="Unassembled WGS sequence"/>
</dbReference>
<evidence type="ECO:0000256" key="8">
    <source>
        <dbReference type="ARBA" id="ARBA00023239"/>
    </source>
</evidence>
<dbReference type="eggNOG" id="COG0134">
    <property type="taxonomic scope" value="Bacteria"/>
</dbReference>
<dbReference type="PANTHER" id="PTHR22854">
    <property type="entry name" value="TRYPTOPHAN BIOSYNTHESIS PROTEIN"/>
    <property type="match status" value="1"/>
</dbReference>
<keyword evidence="12" id="KW-1185">Reference proteome</keyword>
<proteinExistence type="inferred from homology"/>
<evidence type="ECO:0000256" key="9">
    <source>
        <dbReference type="HAMAP-Rule" id="MF_00134"/>
    </source>
</evidence>
<dbReference type="GO" id="GO:0004425">
    <property type="term" value="F:indole-3-glycerol-phosphate synthase activity"/>
    <property type="evidence" value="ECO:0007669"/>
    <property type="project" value="UniProtKB-UniRule"/>
</dbReference>
<comment type="similarity">
    <text evidence="3 9">Belongs to the TrpC family.</text>
</comment>
<evidence type="ECO:0000256" key="1">
    <source>
        <dbReference type="ARBA" id="ARBA00001633"/>
    </source>
</evidence>
<evidence type="ECO:0000256" key="6">
    <source>
        <dbReference type="ARBA" id="ARBA00022822"/>
    </source>
</evidence>
<dbReference type="InterPro" id="IPR011060">
    <property type="entry name" value="RibuloseP-bd_barrel"/>
</dbReference>